<evidence type="ECO:0000313" key="4">
    <source>
        <dbReference type="Proteomes" id="UP001249851"/>
    </source>
</evidence>
<dbReference type="Gene3D" id="3.40.50.620">
    <property type="entry name" value="HUPs"/>
    <property type="match status" value="1"/>
</dbReference>
<sequence>MACVRKVALPVDGSEHSERACDWYLKQMHKKGEDKVVIIHVNEMTRSIETITKEDWEQHVKDHTQKVKDVEEKYKKKMCDEEAEFEVKLISGKPGEAIIEAMKECGADVVVMGSRGLGAIRRTFVGSVSDYVLHHSPVPVIICPKH</sequence>
<evidence type="ECO:0000313" key="3">
    <source>
        <dbReference type="EMBL" id="KAK2562576.1"/>
    </source>
</evidence>
<dbReference type="InterPro" id="IPR006016">
    <property type="entry name" value="UspA"/>
</dbReference>
<gene>
    <name evidence="3" type="ORF">P5673_014258</name>
</gene>
<protein>
    <submittedName>
        <fullName evidence="3">Universal stress protein</fullName>
    </submittedName>
</protein>
<reference evidence="3" key="1">
    <citation type="journal article" date="2023" name="G3 (Bethesda)">
        <title>Whole genome assembly and annotation of the endangered Caribbean coral Acropora cervicornis.</title>
        <authorList>
            <person name="Selwyn J.D."/>
            <person name="Vollmer S.V."/>
        </authorList>
    </citation>
    <scope>NUCLEOTIDE SEQUENCE</scope>
    <source>
        <strain evidence="3">K2</strain>
    </source>
</reference>
<dbReference type="PANTHER" id="PTHR46989:SF3">
    <property type="entry name" value="USPA DOMAIN-CONTAINING PROTEIN"/>
    <property type="match status" value="1"/>
</dbReference>
<accession>A0AAD9V610</accession>
<comment type="caution">
    <text evidence="3">The sequence shown here is derived from an EMBL/GenBank/DDBJ whole genome shotgun (WGS) entry which is preliminary data.</text>
</comment>
<dbReference type="Proteomes" id="UP001249851">
    <property type="component" value="Unassembled WGS sequence"/>
</dbReference>
<organism evidence="3 4">
    <name type="scientific">Acropora cervicornis</name>
    <name type="common">Staghorn coral</name>
    <dbReference type="NCBI Taxonomy" id="6130"/>
    <lineage>
        <taxon>Eukaryota</taxon>
        <taxon>Metazoa</taxon>
        <taxon>Cnidaria</taxon>
        <taxon>Anthozoa</taxon>
        <taxon>Hexacorallia</taxon>
        <taxon>Scleractinia</taxon>
        <taxon>Astrocoeniina</taxon>
        <taxon>Acroporidae</taxon>
        <taxon>Acropora</taxon>
    </lineage>
</organism>
<dbReference type="AlphaFoldDB" id="A0AAD9V610"/>
<dbReference type="InterPro" id="IPR006015">
    <property type="entry name" value="Universal_stress_UspA"/>
</dbReference>
<evidence type="ECO:0000259" key="2">
    <source>
        <dbReference type="Pfam" id="PF00582"/>
    </source>
</evidence>
<feature type="domain" description="UspA" evidence="2">
    <location>
        <begin position="5"/>
        <end position="144"/>
    </location>
</feature>
<keyword evidence="4" id="KW-1185">Reference proteome</keyword>
<dbReference type="PANTHER" id="PTHR46989">
    <property type="entry name" value="USP DOMAIN-CONTAINING PROTEIN"/>
    <property type="match status" value="1"/>
</dbReference>
<proteinExistence type="predicted"/>
<dbReference type="CDD" id="cd23659">
    <property type="entry name" value="USP_At3g01520-like"/>
    <property type="match status" value="1"/>
</dbReference>
<evidence type="ECO:0000256" key="1">
    <source>
        <dbReference type="SAM" id="Coils"/>
    </source>
</evidence>
<dbReference type="Pfam" id="PF00582">
    <property type="entry name" value="Usp"/>
    <property type="match status" value="1"/>
</dbReference>
<feature type="coiled-coil region" evidence="1">
    <location>
        <begin position="53"/>
        <end position="80"/>
    </location>
</feature>
<name>A0AAD9V610_ACRCE</name>
<dbReference type="PRINTS" id="PR01438">
    <property type="entry name" value="UNVRSLSTRESS"/>
</dbReference>
<dbReference type="EMBL" id="JARQWQ010000028">
    <property type="protein sequence ID" value="KAK2562576.1"/>
    <property type="molecule type" value="Genomic_DNA"/>
</dbReference>
<reference evidence="3" key="2">
    <citation type="journal article" date="2023" name="Science">
        <title>Genomic signatures of disease resistance in endangered staghorn corals.</title>
        <authorList>
            <person name="Vollmer S.V."/>
            <person name="Selwyn J.D."/>
            <person name="Despard B.A."/>
            <person name="Roesel C.L."/>
        </authorList>
    </citation>
    <scope>NUCLEOTIDE SEQUENCE</scope>
    <source>
        <strain evidence="3">K2</strain>
    </source>
</reference>
<keyword evidence="1" id="KW-0175">Coiled coil</keyword>
<dbReference type="SUPFAM" id="SSF52402">
    <property type="entry name" value="Adenine nucleotide alpha hydrolases-like"/>
    <property type="match status" value="1"/>
</dbReference>
<dbReference type="InterPro" id="IPR014729">
    <property type="entry name" value="Rossmann-like_a/b/a_fold"/>
</dbReference>